<dbReference type="EMBL" id="JAJJMA010018078">
    <property type="protein sequence ID" value="MCL7023066.1"/>
    <property type="molecule type" value="Genomic_DNA"/>
</dbReference>
<name>A0AA41RT38_PAPNU</name>
<comment type="similarity">
    <text evidence="1">Belongs to the SPIRAL1 family.</text>
</comment>
<protein>
    <submittedName>
        <fullName evidence="4">Uncharacterized protein</fullName>
    </submittedName>
</protein>
<dbReference type="EMBL" id="JAJJMA010134367">
    <property type="protein sequence ID" value="MCL7033418.1"/>
    <property type="molecule type" value="Genomic_DNA"/>
</dbReference>
<dbReference type="GO" id="GO:0043622">
    <property type="term" value="P:cortical microtubule organization"/>
    <property type="evidence" value="ECO:0007669"/>
    <property type="project" value="InterPro"/>
</dbReference>
<evidence type="ECO:0000313" key="5">
    <source>
        <dbReference type="EMBL" id="MCL7033418.1"/>
    </source>
</evidence>
<evidence type="ECO:0000256" key="3">
    <source>
        <dbReference type="SAM" id="MobiDB-lite"/>
    </source>
</evidence>
<evidence type="ECO:0000256" key="2">
    <source>
        <dbReference type="ARBA" id="ARBA00022701"/>
    </source>
</evidence>
<evidence type="ECO:0000313" key="4">
    <source>
        <dbReference type="EMBL" id="MCL7023066.1"/>
    </source>
</evidence>
<sequence>MQGAQDNNYYRVDDQNTGNFITVNNRPSTKVQVVPGGGSSLVYLFGGSGGKN</sequence>
<organism evidence="4 6">
    <name type="scientific">Papaver nudicaule</name>
    <name type="common">Iceland poppy</name>
    <dbReference type="NCBI Taxonomy" id="74823"/>
    <lineage>
        <taxon>Eukaryota</taxon>
        <taxon>Viridiplantae</taxon>
        <taxon>Streptophyta</taxon>
        <taxon>Embryophyta</taxon>
        <taxon>Tracheophyta</taxon>
        <taxon>Spermatophyta</taxon>
        <taxon>Magnoliopsida</taxon>
        <taxon>Ranunculales</taxon>
        <taxon>Papaveraceae</taxon>
        <taxon>Papaveroideae</taxon>
        <taxon>Papaver</taxon>
    </lineage>
</organism>
<dbReference type="InterPro" id="IPR039613">
    <property type="entry name" value="SPR1/2/3/4/5"/>
</dbReference>
<keyword evidence="2" id="KW-0493">Microtubule</keyword>
<proteinExistence type="inferred from homology"/>
<gene>
    <name evidence="4" type="ORF">MKW94_001860</name>
    <name evidence="5" type="ORF">MKW94_002712</name>
</gene>
<keyword evidence="6" id="KW-1185">Reference proteome</keyword>
<dbReference type="PANTHER" id="PTHR33403:SF31">
    <property type="entry name" value="PROTEIN SPIRAL1-LIKE 1"/>
    <property type="match status" value="1"/>
</dbReference>
<accession>A0AA41RT38</accession>
<evidence type="ECO:0000313" key="6">
    <source>
        <dbReference type="Proteomes" id="UP001177140"/>
    </source>
</evidence>
<reference evidence="4" key="1">
    <citation type="submission" date="2022-03" db="EMBL/GenBank/DDBJ databases">
        <title>A functionally conserved STORR gene fusion in Papaver species that diverged 16.8 million years ago.</title>
        <authorList>
            <person name="Catania T."/>
        </authorList>
    </citation>
    <scope>NUCLEOTIDE SEQUENCE</scope>
    <source>
        <strain evidence="4">S-191538</strain>
    </source>
</reference>
<dbReference type="PANTHER" id="PTHR33403">
    <property type="entry name" value="SPR1"/>
    <property type="match status" value="1"/>
</dbReference>
<dbReference type="Proteomes" id="UP001177140">
    <property type="component" value="Unassembled WGS sequence"/>
</dbReference>
<dbReference type="AlphaFoldDB" id="A0AA41RT38"/>
<feature type="region of interest" description="Disordered" evidence="3">
    <location>
        <begin position="1"/>
        <end position="23"/>
    </location>
</feature>
<evidence type="ECO:0000256" key="1">
    <source>
        <dbReference type="ARBA" id="ARBA00009656"/>
    </source>
</evidence>
<comment type="caution">
    <text evidence="4">The sequence shown here is derived from an EMBL/GenBank/DDBJ whole genome shotgun (WGS) entry which is preliminary data.</text>
</comment>
<dbReference type="GO" id="GO:0010005">
    <property type="term" value="C:cortical microtubule, transverse to long axis"/>
    <property type="evidence" value="ECO:0007669"/>
    <property type="project" value="TreeGrafter"/>
</dbReference>